<dbReference type="PROSITE" id="PS50883">
    <property type="entry name" value="EAL"/>
    <property type="match status" value="1"/>
</dbReference>
<keyword evidence="1" id="KW-0472">Membrane</keyword>
<evidence type="ECO:0000259" key="2">
    <source>
        <dbReference type="PROSITE" id="PS50883"/>
    </source>
</evidence>
<organism evidence="4 5">
    <name type="scientific">Georhizobium profundi</name>
    <dbReference type="NCBI Taxonomy" id="2341112"/>
    <lineage>
        <taxon>Bacteria</taxon>
        <taxon>Pseudomonadati</taxon>
        <taxon>Pseudomonadota</taxon>
        <taxon>Alphaproteobacteria</taxon>
        <taxon>Hyphomicrobiales</taxon>
        <taxon>Rhizobiaceae</taxon>
        <taxon>Georhizobium</taxon>
    </lineage>
</organism>
<evidence type="ECO:0000259" key="3">
    <source>
        <dbReference type="PROSITE" id="PS50887"/>
    </source>
</evidence>
<protein>
    <submittedName>
        <fullName evidence="4">EAL domain-containing protein</fullName>
    </submittedName>
</protein>
<feature type="domain" description="EAL" evidence="2">
    <location>
        <begin position="357"/>
        <end position="607"/>
    </location>
</feature>
<dbReference type="SUPFAM" id="SSF141868">
    <property type="entry name" value="EAL domain-like"/>
    <property type="match status" value="1"/>
</dbReference>
<dbReference type="InterPro" id="IPR001633">
    <property type="entry name" value="EAL_dom"/>
</dbReference>
<gene>
    <name evidence="4" type="ORF">D5400_14375</name>
</gene>
<name>A0A3Q8XRV5_9HYPH</name>
<feature type="transmembrane region" description="Helical" evidence="1">
    <location>
        <begin position="20"/>
        <end position="36"/>
    </location>
</feature>
<sequence length="615" mass="67475">MVNAAALAWTHHGSAPQWQTLYVPGVLSLICIVRLAKWHLRRNDRPTPEQAVRKMRGTVILAGLFSICFGFWGVSLYPFGDAYQQSHIAFFLSISAISCVFCLMNLPPAALVTAGSVFFILIGNFMFSGQPVFTAISISVCFISLAFIHVTHSNFDNFVSIVRISDILEQKQKETVQLGVMNAKHALEDQLTGLDNRRSFFEKIDQVMKTAAGGKPPVIGLIDLDGFKPVNDVFGHAAGDSVLVETARRFRKILQPGTTIARIGGDEFGFILPSELDADEASTIANALCLALKDHYETPAGIARLSGSCGIVVSQERHVTAASLIEQADFALYQAKSKQNGGVEIFSEQHTQLLHERTSIERELRIGDLRQEFYLAFQPIVDLKTGEVVSFEALGRWHNATLGEISPAAFVPIAERCGLINDVSLILLRKAIDALDELPLDCRISFNLSARDICNHIDALKILSLVERSGVATNRLEFEITETALLSNFETAERMISLFRAAGIKVALDDFGTGYSSLSHVHRLAFDKLKIDRSFVQQMENDVRCRNIVKSVVDLSANLGIDCVAEGVESGAIAAQLKAIGCSYGQGYHFDRPLSFQNALSLARSAGRQRVALRA</sequence>
<dbReference type="Gene3D" id="3.30.70.270">
    <property type="match status" value="1"/>
</dbReference>
<dbReference type="PROSITE" id="PS50887">
    <property type="entry name" value="GGDEF"/>
    <property type="match status" value="1"/>
</dbReference>
<dbReference type="InterPro" id="IPR043128">
    <property type="entry name" value="Rev_trsase/Diguanyl_cyclase"/>
</dbReference>
<keyword evidence="1" id="KW-0812">Transmembrane</keyword>
<proteinExistence type="predicted"/>
<evidence type="ECO:0000313" key="5">
    <source>
        <dbReference type="Proteomes" id="UP000268192"/>
    </source>
</evidence>
<accession>A0A3Q8XRV5</accession>
<evidence type="ECO:0000256" key="1">
    <source>
        <dbReference type="SAM" id="Phobius"/>
    </source>
</evidence>
<keyword evidence="1" id="KW-1133">Transmembrane helix</keyword>
<dbReference type="Proteomes" id="UP000268192">
    <property type="component" value="Chromosome"/>
</dbReference>
<dbReference type="InterPro" id="IPR052155">
    <property type="entry name" value="Biofilm_reg_signaling"/>
</dbReference>
<feature type="transmembrane region" description="Helical" evidence="1">
    <location>
        <begin position="133"/>
        <end position="150"/>
    </location>
</feature>
<dbReference type="InterPro" id="IPR035919">
    <property type="entry name" value="EAL_sf"/>
</dbReference>
<dbReference type="InterPro" id="IPR029787">
    <property type="entry name" value="Nucleotide_cyclase"/>
</dbReference>
<feature type="transmembrane region" description="Helical" evidence="1">
    <location>
        <begin position="110"/>
        <end position="127"/>
    </location>
</feature>
<dbReference type="PANTHER" id="PTHR44757">
    <property type="entry name" value="DIGUANYLATE CYCLASE DGCP"/>
    <property type="match status" value="1"/>
</dbReference>
<feature type="domain" description="GGDEF" evidence="3">
    <location>
        <begin position="215"/>
        <end position="348"/>
    </location>
</feature>
<dbReference type="PANTHER" id="PTHR44757:SF2">
    <property type="entry name" value="BIOFILM ARCHITECTURE MAINTENANCE PROTEIN MBAA"/>
    <property type="match status" value="1"/>
</dbReference>
<dbReference type="NCBIfam" id="TIGR00254">
    <property type="entry name" value="GGDEF"/>
    <property type="match status" value="1"/>
</dbReference>
<feature type="transmembrane region" description="Helical" evidence="1">
    <location>
        <begin position="57"/>
        <end position="79"/>
    </location>
</feature>
<dbReference type="Pfam" id="PF00563">
    <property type="entry name" value="EAL"/>
    <property type="match status" value="1"/>
</dbReference>
<dbReference type="Pfam" id="PF00990">
    <property type="entry name" value="GGDEF"/>
    <property type="match status" value="1"/>
</dbReference>
<dbReference type="CDD" id="cd01948">
    <property type="entry name" value="EAL"/>
    <property type="match status" value="1"/>
</dbReference>
<reference evidence="4 5" key="1">
    <citation type="submission" date="2018-09" db="EMBL/GenBank/DDBJ databases">
        <title>Marinorhizobium profundi gen. nov., sp. nov., isolated from a deep-sea sediment sample from the New Britain Trench and proposal of Marinorhizobiaceae fam. nov. in the order Rhizobiales of the class Alphaproteobacteria.</title>
        <authorList>
            <person name="Cao J."/>
        </authorList>
    </citation>
    <scope>NUCLEOTIDE SEQUENCE [LARGE SCALE GENOMIC DNA]</scope>
    <source>
        <strain evidence="4 5">WS11</strain>
    </source>
</reference>
<dbReference type="OrthoDB" id="9814202at2"/>
<dbReference type="InterPro" id="IPR000160">
    <property type="entry name" value="GGDEF_dom"/>
</dbReference>
<dbReference type="SMART" id="SM00267">
    <property type="entry name" value="GGDEF"/>
    <property type="match status" value="1"/>
</dbReference>
<keyword evidence="5" id="KW-1185">Reference proteome</keyword>
<dbReference type="EMBL" id="CP032509">
    <property type="protein sequence ID" value="AZN73825.1"/>
    <property type="molecule type" value="Genomic_DNA"/>
</dbReference>
<dbReference type="AlphaFoldDB" id="A0A3Q8XRV5"/>
<dbReference type="KEGG" id="abaw:D5400_14375"/>
<dbReference type="Gene3D" id="3.20.20.450">
    <property type="entry name" value="EAL domain"/>
    <property type="match status" value="1"/>
</dbReference>
<dbReference type="SUPFAM" id="SSF55073">
    <property type="entry name" value="Nucleotide cyclase"/>
    <property type="match status" value="1"/>
</dbReference>
<evidence type="ECO:0000313" key="4">
    <source>
        <dbReference type="EMBL" id="AZN73825.1"/>
    </source>
</evidence>
<dbReference type="SMART" id="SM00052">
    <property type="entry name" value="EAL"/>
    <property type="match status" value="1"/>
</dbReference>
<dbReference type="CDD" id="cd01949">
    <property type="entry name" value="GGDEF"/>
    <property type="match status" value="1"/>
</dbReference>